<dbReference type="EMBL" id="CP141059">
    <property type="protein sequence ID" value="WQQ28581.1"/>
    <property type="molecule type" value="Genomic_DNA"/>
</dbReference>
<keyword evidence="2 4" id="KW-0238">DNA-binding</keyword>
<dbReference type="Pfam" id="PF00440">
    <property type="entry name" value="TetR_N"/>
    <property type="match status" value="1"/>
</dbReference>
<evidence type="ECO:0000256" key="1">
    <source>
        <dbReference type="ARBA" id="ARBA00023015"/>
    </source>
</evidence>
<dbReference type="InterPro" id="IPR050109">
    <property type="entry name" value="HTH-type_TetR-like_transc_reg"/>
</dbReference>
<dbReference type="InterPro" id="IPR009057">
    <property type="entry name" value="Homeodomain-like_sf"/>
</dbReference>
<dbReference type="SUPFAM" id="SSF46689">
    <property type="entry name" value="Homeodomain-like"/>
    <property type="match status" value="1"/>
</dbReference>
<evidence type="ECO:0000256" key="4">
    <source>
        <dbReference type="PROSITE-ProRule" id="PRU00335"/>
    </source>
</evidence>
<organism evidence="6 7">
    <name type="scientific">Nocardioides bizhenqiangii</name>
    <dbReference type="NCBI Taxonomy" id="3095076"/>
    <lineage>
        <taxon>Bacteria</taxon>
        <taxon>Bacillati</taxon>
        <taxon>Actinomycetota</taxon>
        <taxon>Actinomycetes</taxon>
        <taxon>Propionibacteriales</taxon>
        <taxon>Nocardioidaceae</taxon>
        <taxon>Nocardioides</taxon>
    </lineage>
</organism>
<dbReference type="PANTHER" id="PTHR30055">
    <property type="entry name" value="HTH-TYPE TRANSCRIPTIONAL REGULATOR RUTR"/>
    <property type="match status" value="1"/>
</dbReference>
<evidence type="ECO:0000313" key="6">
    <source>
        <dbReference type="EMBL" id="WQQ28581.1"/>
    </source>
</evidence>
<dbReference type="Pfam" id="PF17937">
    <property type="entry name" value="TetR_C_28"/>
    <property type="match status" value="1"/>
</dbReference>
<dbReference type="InterPro" id="IPR001647">
    <property type="entry name" value="HTH_TetR"/>
</dbReference>
<gene>
    <name evidence="6" type="ORF">SHK19_10165</name>
</gene>
<reference evidence="7" key="1">
    <citation type="submission" date="2023-12" db="EMBL/GenBank/DDBJ databases">
        <title>Novel species in genus Nocardioides.</title>
        <authorList>
            <person name="Zhou H."/>
        </authorList>
    </citation>
    <scope>NUCLEOTIDE SEQUENCE [LARGE SCALE GENOMIC DNA]</scope>
    <source>
        <strain evidence="7">HM61</strain>
    </source>
</reference>
<sequence length="178" mass="19192">MAPETRFQILDGALEILREGGTVTLESAARKAGLTKPGLMYHFATKQSLMLGLVDHVVDGYERALAERLPGPVSEAAPAARIAAYLDWSLAGSFDQSDLAMMTDPRLCGPLTERWAARMGPWTDVPDELAPNLRSRLLAARLIADGSWFADATGVMPLDGEERALVGELVTELLEVAS</sequence>
<evidence type="ECO:0000259" key="5">
    <source>
        <dbReference type="PROSITE" id="PS50977"/>
    </source>
</evidence>
<feature type="domain" description="HTH tetR-type" evidence="5">
    <location>
        <begin position="3"/>
        <end position="61"/>
    </location>
</feature>
<dbReference type="Gene3D" id="1.10.357.10">
    <property type="entry name" value="Tetracycline Repressor, domain 2"/>
    <property type="match status" value="1"/>
</dbReference>
<proteinExistence type="predicted"/>
<name>A0ABZ0ZY81_9ACTN</name>
<dbReference type="InterPro" id="IPR041479">
    <property type="entry name" value="TetR_CgmR_C"/>
</dbReference>
<protein>
    <submittedName>
        <fullName evidence="6">TetR/AcrR family transcriptional regulator</fullName>
    </submittedName>
</protein>
<dbReference type="Proteomes" id="UP001327225">
    <property type="component" value="Chromosome"/>
</dbReference>
<dbReference type="SUPFAM" id="SSF48498">
    <property type="entry name" value="Tetracyclin repressor-like, C-terminal domain"/>
    <property type="match status" value="1"/>
</dbReference>
<keyword evidence="1" id="KW-0805">Transcription regulation</keyword>
<dbReference type="RefSeq" id="WP_322938582.1">
    <property type="nucleotide sequence ID" value="NZ_CP141059.1"/>
</dbReference>
<dbReference type="InterPro" id="IPR036271">
    <property type="entry name" value="Tet_transcr_reg_TetR-rel_C_sf"/>
</dbReference>
<feature type="DNA-binding region" description="H-T-H motif" evidence="4">
    <location>
        <begin position="24"/>
        <end position="43"/>
    </location>
</feature>
<keyword evidence="3" id="KW-0804">Transcription</keyword>
<dbReference type="PANTHER" id="PTHR30055:SF234">
    <property type="entry name" value="HTH-TYPE TRANSCRIPTIONAL REGULATOR BETI"/>
    <property type="match status" value="1"/>
</dbReference>
<keyword evidence="7" id="KW-1185">Reference proteome</keyword>
<evidence type="ECO:0000256" key="2">
    <source>
        <dbReference type="ARBA" id="ARBA00023125"/>
    </source>
</evidence>
<evidence type="ECO:0000313" key="7">
    <source>
        <dbReference type="Proteomes" id="UP001327225"/>
    </source>
</evidence>
<evidence type="ECO:0000256" key="3">
    <source>
        <dbReference type="ARBA" id="ARBA00023163"/>
    </source>
</evidence>
<accession>A0ABZ0ZY81</accession>
<dbReference type="PROSITE" id="PS50977">
    <property type="entry name" value="HTH_TETR_2"/>
    <property type="match status" value="1"/>
</dbReference>